<dbReference type="Proteomes" id="UP001164539">
    <property type="component" value="Chromosome 5"/>
</dbReference>
<proteinExistence type="predicted"/>
<name>A0ACC1Y3Y1_MELAZ</name>
<gene>
    <name evidence="1" type="ORF">OWV82_010104</name>
</gene>
<accession>A0ACC1Y3Y1</accession>
<reference evidence="1 2" key="1">
    <citation type="journal article" date="2023" name="Science">
        <title>Complex scaffold remodeling in plant triterpene biosynthesis.</title>
        <authorList>
            <person name="De La Pena R."/>
            <person name="Hodgson H."/>
            <person name="Liu J.C."/>
            <person name="Stephenson M.J."/>
            <person name="Martin A.C."/>
            <person name="Owen C."/>
            <person name="Harkess A."/>
            <person name="Leebens-Mack J."/>
            <person name="Jimenez L.E."/>
            <person name="Osbourn A."/>
            <person name="Sattely E.S."/>
        </authorList>
    </citation>
    <scope>NUCLEOTIDE SEQUENCE [LARGE SCALE GENOMIC DNA]</scope>
    <source>
        <strain evidence="2">cv. JPN11</strain>
        <tissue evidence="1">Leaf</tissue>
    </source>
</reference>
<evidence type="ECO:0000313" key="2">
    <source>
        <dbReference type="Proteomes" id="UP001164539"/>
    </source>
</evidence>
<evidence type="ECO:0000313" key="1">
    <source>
        <dbReference type="EMBL" id="KAJ4718420.1"/>
    </source>
</evidence>
<organism evidence="1 2">
    <name type="scientific">Melia azedarach</name>
    <name type="common">Chinaberry tree</name>
    <dbReference type="NCBI Taxonomy" id="155640"/>
    <lineage>
        <taxon>Eukaryota</taxon>
        <taxon>Viridiplantae</taxon>
        <taxon>Streptophyta</taxon>
        <taxon>Embryophyta</taxon>
        <taxon>Tracheophyta</taxon>
        <taxon>Spermatophyta</taxon>
        <taxon>Magnoliopsida</taxon>
        <taxon>eudicotyledons</taxon>
        <taxon>Gunneridae</taxon>
        <taxon>Pentapetalae</taxon>
        <taxon>rosids</taxon>
        <taxon>malvids</taxon>
        <taxon>Sapindales</taxon>
        <taxon>Meliaceae</taxon>
        <taxon>Melia</taxon>
    </lineage>
</organism>
<sequence length="148" mass="16018">MAATATATGGAPKLSYTSSSNRRGLNPTKKLIGSTKFLIQNLNQSSAWSVQRPFPAQASNKPKIEEQDSGIDDDVVASSNTQSTQEDLNYLWKLGVGSFAGAVVIKYGSVLFPEITRPNIFQALLMISAPVVVAVWLLFKQSRVEKQS</sequence>
<dbReference type="EMBL" id="CM051398">
    <property type="protein sequence ID" value="KAJ4718420.1"/>
    <property type="molecule type" value="Genomic_DNA"/>
</dbReference>
<keyword evidence="2" id="KW-1185">Reference proteome</keyword>
<comment type="caution">
    <text evidence="1">The sequence shown here is derived from an EMBL/GenBank/DDBJ whole genome shotgun (WGS) entry which is preliminary data.</text>
</comment>
<protein>
    <submittedName>
        <fullName evidence="1">Homoserine O-acetyltransferase</fullName>
    </submittedName>
</protein>